<feature type="transmembrane region" description="Helical" evidence="1">
    <location>
        <begin position="179"/>
        <end position="200"/>
    </location>
</feature>
<feature type="transmembrane region" description="Helical" evidence="1">
    <location>
        <begin position="361"/>
        <end position="386"/>
    </location>
</feature>
<feature type="transmembrane region" description="Helical" evidence="1">
    <location>
        <begin position="313"/>
        <end position="334"/>
    </location>
</feature>
<keyword evidence="1" id="KW-1133">Transmembrane helix</keyword>
<feature type="transmembrane region" description="Helical" evidence="1">
    <location>
        <begin position="478"/>
        <end position="503"/>
    </location>
</feature>
<evidence type="ECO:0000313" key="3">
    <source>
        <dbReference type="Proteomes" id="UP000287519"/>
    </source>
</evidence>
<accession>A0A402CJC0</accession>
<keyword evidence="3" id="KW-1185">Reference proteome</keyword>
<feature type="transmembrane region" description="Helical" evidence="1">
    <location>
        <begin position="523"/>
        <end position="541"/>
    </location>
</feature>
<feature type="transmembrane region" description="Helical" evidence="1">
    <location>
        <begin position="143"/>
        <end position="173"/>
    </location>
</feature>
<comment type="caution">
    <text evidence="2">The sequence shown here is derived from an EMBL/GenBank/DDBJ whole genome shotgun (WGS) entry which is preliminary data.</text>
</comment>
<evidence type="ECO:0000313" key="2">
    <source>
        <dbReference type="EMBL" id="GCE43692.1"/>
    </source>
</evidence>
<keyword evidence="1" id="KW-0812">Transmembrane</keyword>
<feature type="transmembrane region" description="Helical" evidence="1">
    <location>
        <begin position="254"/>
        <end position="275"/>
    </location>
</feature>
<evidence type="ECO:0000256" key="1">
    <source>
        <dbReference type="SAM" id="Phobius"/>
    </source>
</evidence>
<dbReference type="RefSeq" id="WP_225858438.1">
    <property type="nucleotide sequence ID" value="NZ_BHYM01000079.1"/>
</dbReference>
<feature type="transmembrane region" description="Helical" evidence="1">
    <location>
        <begin position="451"/>
        <end position="471"/>
    </location>
</feature>
<keyword evidence="1" id="KW-0472">Membrane</keyword>
<dbReference type="Proteomes" id="UP000287519">
    <property type="component" value="Unassembled WGS sequence"/>
</dbReference>
<dbReference type="AlphaFoldDB" id="A0A402CJC0"/>
<gene>
    <name evidence="2" type="ORF">Rhow_007922</name>
</gene>
<name>A0A402CJC0_RHOWR</name>
<sequence length="547" mass="56406">MTTAPLIGPHGAVDRTFPNRGAEWAGTAQVLRLCLRRDRVVLPLWTAVLGVLMPITYACSLATVYPSALEREKFAAATAASPAQIAMYGPILNSSSGAVTIWKAGALYTVIAVAVILTVIRHTRVEEESGRAELIDSTSTGRYAGLTAAMLVAGGASVLTGSAFATVLCLYGLPASGSIAFGAALTASGLVFTGVAGVAAQMTTSARTARGIALGALGAFFAIRAVGDAGSGTVSWLSPQGWSLQIRPFADERWWVLVLHAAAAGATMAAAYALLNRRDFGSGLVAERPGDRAAKPLLAGPIGLAWRMHRGPLMAWTVGLTLYGLLFGSAAHGLSGQLGDSRTVEDFIARIGGAASLEDTFVAFALAMLGIAASAYAISAALRLYYEENAHRCEPVVAGMVSRSRWVLSHLLFAALGPATAMIAAGIAAGLTYGVSVGDVGGKVAAAVGGALVQLPAIWLSAAVVVALFGLVPRFTPVAWGIFVAFVLLFTVGSLTAVPTWVLDLEPFGHLPRIPGGHMNSSIVWESLLVIAIAGVGLAGFGRRDLR</sequence>
<feature type="transmembrane region" description="Helical" evidence="1">
    <location>
        <begin position="212"/>
        <end position="234"/>
    </location>
</feature>
<protein>
    <submittedName>
        <fullName evidence="2">Probable TETRONASIN-transport integral membrane protein ABC transporter</fullName>
    </submittedName>
</protein>
<reference evidence="2 3" key="1">
    <citation type="submission" date="2018-11" db="EMBL/GenBank/DDBJ databases">
        <title>Microbial catabolism of amino acid.</title>
        <authorList>
            <person name="Hibi M."/>
            <person name="Ogawa J."/>
        </authorList>
    </citation>
    <scope>NUCLEOTIDE SEQUENCE [LARGE SCALE GENOMIC DNA]</scope>
    <source>
        <strain evidence="2 3">C31-06</strain>
    </source>
</reference>
<dbReference type="EMBL" id="BHYM01000079">
    <property type="protein sequence ID" value="GCE43692.1"/>
    <property type="molecule type" value="Genomic_DNA"/>
</dbReference>
<feature type="transmembrane region" description="Helical" evidence="1">
    <location>
        <begin position="40"/>
        <end position="65"/>
    </location>
</feature>
<proteinExistence type="predicted"/>
<feature type="transmembrane region" description="Helical" evidence="1">
    <location>
        <begin position="407"/>
        <end position="431"/>
    </location>
</feature>
<organism evidence="2 3">
    <name type="scientific">Rhodococcus wratislaviensis</name>
    <name type="common">Tsukamurella wratislaviensis</name>
    <dbReference type="NCBI Taxonomy" id="44752"/>
    <lineage>
        <taxon>Bacteria</taxon>
        <taxon>Bacillati</taxon>
        <taxon>Actinomycetota</taxon>
        <taxon>Actinomycetes</taxon>
        <taxon>Mycobacteriales</taxon>
        <taxon>Nocardiaceae</taxon>
        <taxon>Rhodococcus</taxon>
    </lineage>
</organism>
<feature type="transmembrane region" description="Helical" evidence="1">
    <location>
        <begin position="101"/>
        <end position="122"/>
    </location>
</feature>